<name>A0A9P5UX89_9FUNG</name>
<proteinExistence type="predicted"/>
<dbReference type="OrthoDB" id="2410094at2759"/>
<feature type="coiled-coil region" evidence="1">
    <location>
        <begin position="395"/>
        <end position="422"/>
    </location>
</feature>
<organism evidence="3 4">
    <name type="scientific">Linnemannia schmuckeri</name>
    <dbReference type="NCBI Taxonomy" id="64567"/>
    <lineage>
        <taxon>Eukaryota</taxon>
        <taxon>Fungi</taxon>
        <taxon>Fungi incertae sedis</taxon>
        <taxon>Mucoromycota</taxon>
        <taxon>Mortierellomycotina</taxon>
        <taxon>Mortierellomycetes</taxon>
        <taxon>Mortierellales</taxon>
        <taxon>Mortierellaceae</taxon>
        <taxon>Linnemannia</taxon>
    </lineage>
</organism>
<sequence>MTNKKTRSNSYYGEVLDLGKAKRTNGLTLNPTASPYEKRLYYSKVFMDPPSRGITRTRRSTSEVNQGGSAAASTDGPTSARFRLLQFNAACTNCDGIFRAVMFLRDRLPEKAHLRDPNYRFNLSKDSAAVKELATELGSAEPLLLGVTATALYSVYERIVRERRSLDAWLKVATDEPWRDTRLAEMALDLVHTEDQIRERERRQWAQKDEEKSRDLAEEEATSGRTLRAMLGNRDDWSEANEDRTDIDTAEEILEKNLEEEVARAPNATDLSLDSGLVSQSSASTVDTASQSTSAAILSGAHATINFSQPSDSPSHAQSNELFVIRPPLDTSQSTGLIQPKRPFGTPGPNRKERSTSASTDTDPPSSSPFGSSSTTFHQPAKRVKRAIAPDSDKIALLTGRVEELEERNQYLTARINHLTQLSTIHRTWLEEERLPKLTDRMTDKLMQLIDGQNVLFKNQMDQVTAQMTSHLFQLTSQLNAQGSQLNAQLYAQGSQLTQLKTQTSQLNIEISDIQRESRKLIATMESTSWESPPLRTGVRSSFQSRVMQ</sequence>
<feature type="compositionally biased region" description="Low complexity" evidence="2">
    <location>
        <begin position="356"/>
        <end position="377"/>
    </location>
</feature>
<dbReference type="EMBL" id="JAAAUQ010002387">
    <property type="protein sequence ID" value="KAF9124197.1"/>
    <property type="molecule type" value="Genomic_DNA"/>
</dbReference>
<evidence type="ECO:0000256" key="1">
    <source>
        <dbReference type="SAM" id="Coils"/>
    </source>
</evidence>
<evidence type="ECO:0000313" key="4">
    <source>
        <dbReference type="Proteomes" id="UP000748756"/>
    </source>
</evidence>
<reference evidence="3" key="1">
    <citation type="journal article" date="2020" name="Fungal Divers.">
        <title>Resolving the Mortierellaceae phylogeny through synthesis of multi-gene phylogenetics and phylogenomics.</title>
        <authorList>
            <person name="Vandepol N."/>
            <person name="Liber J."/>
            <person name="Desiro A."/>
            <person name="Na H."/>
            <person name="Kennedy M."/>
            <person name="Barry K."/>
            <person name="Grigoriev I.V."/>
            <person name="Miller A.N."/>
            <person name="O'Donnell K."/>
            <person name="Stajich J.E."/>
            <person name="Bonito G."/>
        </authorList>
    </citation>
    <scope>NUCLEOTIDE SEQUENCE</scope>
    <source>
        <strain evidence="3">NRRL 6426</strain>
    </source>
</reference>
<feature type="compositionally biased region" description="Polar residues" evidence="2">
    <location>
        <begin position="63"/>
        <end position="76"/>
    </location>
</feature>
<evidence type="ECO:0000256" key="2">
    <source>
        <dbReference type="SAM" id="MobiDB-lite"/>
    </source>
</evidence>
<protein>
    <submittedName>
        <fullName evidence="3">Uncharacterized protein</fullName>
    </submittedName>
</protein>
<comment type="caution">
    <text evidence="3">The sequence shown here is derived from an EMBL/GenBank/DDBJ whole genome shotgun (WGS) entry which is preliminary data.</text>
</comment>
<dbReference type="Proteomes" id="UP000748756">
    <property type="component" value="Unassembled WGS sequence"/>
</dbReference>
<feature type="region of interest" description="Disordered" evidence="2">
    <location>
        <begin position="330"/>
        <end position="385"/>
    </location>
</feature>
<evidence type="ECO:0000313" key="3">
    <source>
        <dbReference type="EMBL" id="KAF9124197.1"/>
    </source>
</evidence>
<feature type="region of interest" description="Disordered" evidence="2">
    <location>
        <begin position="527"/>
        <end position="549"/>
    </location>
</feature>
<feature type="compositionally biased region" description="Basic and acidic residues" evidence="2">
    <location>
        <begin position="200"/>
        <end position="216"/>
    </location>
</feature>
<feature type="compositionally biased region" description="Polar residues" evidence="2">
    <location>
        <begin position="539"/>
        <end position="549"/>
    </location>
</feature>
<feature type="compositionally biased region" description="Basic and acidic residues" evidence="2">
    <location>
        <begin position="233"/>
        <end position="246"/>
    </location>
</feature>
<feature type="region of interest" description="Disordered" evidence="2">
    <location>
        <begin position="51"/>
        <end position="76"/>
    </location>
</feature>
<dbReference type="AlphaFoldDB" id="A0A9P5UX89"/>
<keyword evidence="4" id="KW-1185">Reference proteome</keyword>
<keyword evidence="1" id="KW-0175">Coiled coil</keyword>
<feature type="region of interest" description="Disordered" evidence="2">
    <location>
        <begin position="200"/>
        <end position="246"/>
    </location>
</feature>
<gene>
    <name evidence="3" type="ORF">BG015_005142</name>
</gene>
<accession>A0A9P5UX89</accession>